<dbReference type="Gene3D" id="3.40.50.410">
    <property type="entry name" value="von Willebrand factor, type A domain"/>
    <property type="match status" value="1"/>
</dbReference>
<name>A0ABV6HAY3_9ACTN</name>
<proteinExistence type="predicted"/>
<evidence type="ECO:0000313" key="2">
    <source>
        <dbReference type="Proteomes" id="UP001589783"/>
    </source>
</evidence>
<gene>
    <name evidence="1" type="ORF">ACFFJD_14420</name>
</gene>
<keyword evidence="2" id="KW-1185">Reference proteome</keyword>
<dbReference type="InterPro" id="IPR036465">
    <property type="entry name" value="vWFA_dom_sf"/>
</dbReference>
<dbReference type="EMBL" id="JBHLWV010000027">
    <property type="protein sequence ID" value="MFC0316044.1"/>
    <property type="molecule type" value="Genomic_DNA"/>
</dbReference>
<organism evidence="1 2">
    <name type="scientific">Gordonia phosphorivorans</name>
    <dbReference type="NCBI Taxonomy" id="1056982"/>
    <lineage>
        <taxon>Bacteria</taxon>
        <taxon>Bacillati</taxon>
        <taxon>Actinomycetota</taxon>
        <taxon>Actinomycetes</taxon>
        <taxon>Mycobacteriales</taxon>
        <taxon>Gordoniaceae</taxon>
        <taxon>Gordonia</taxon>
    </lineage>
</organism>
<dbReference type="SUPFAM" id="SSF53300">
    <property type="entry name" value="vWA-like"/>
    <property type="match status" value="1"/>
</dbReference>
<sequence>MLADASASAEQSEMKNKAAEEFASAVGRLTAPGKVTLMAFNTQVGSSPCEPVVASLPWDPNSTTVDDKKKELVAQAPAAVAPYFECVETHTSVQGTDIIGGIAEAADVLRSTPGDKAISLVTDGCNNSYGANTCAIEVTDPAWRSARIEALPTEMKPDLTGVTLTITGLGRGADINSAQVQGLKAFFREYAEATHATYAG</sequence>
<protein>
    <recommendedName>
        <fullName evidence="3">VWFA domain-containing protein</fullName>
    </recommendedName>
</protein>
<accession>A0ABV6HAY3</accession>
<dbReference type="Proteomes" id="UP001589783">
    <property type="component" value="Unassembled WGS sequence"/>
</dbReference>
<reference evidence="1 2" key="1">
    <citation type="submission" date="2024-09" db="EMBL/GenBank/DDBJ databases">
        <authorList>
            <person name="Sun Q."/>
            <person name="Mori K."/>
        </authorList>
    </citation>
    <scope>NUCLEOTIDE SEQUENCE [LARGE SCALE GENOMIC DNA]</scope>
    <source>
        <strain evidence="1 2">CCM 7957</strain>
    </source>
</reference>
<evidence type="ECO:0000313" key="1">
    <source>
        <dbReference type="EMBL" id="MFC0316044.1"/>
    </source>
</evidence>
<evidence type="ECO:0008006" key="3">
    <source>
        <dbReference type="Google" id="ProtNLM"/>
    </source>
</evidence>
<dbReference type="RefSeq" id="WP_382365352.1">
    <property type="nucleotide sequence ID" value="NZ_JBHLWV010000027.1"/>
</dbReference>
<comment type="caution">
    <text evidence="1">The sequence shown here is derived from an EMBL/GenBank/DDBJ whole genome shotgun (WGS) entry which is preliminary data.</text>
</comment>